<dbReference type="PANTHER" id="PTHR43133">
    <property type="entry name" value="RNA POLYMERASE ECF-TYPE SIGMA FACTO"/>
    <property type="match status" value="1"/>
</dbReference>
<reference evidence="8" key="2">
    <citation type="submission" date="2021-04" db="EMBL/GenBank/DDBJ databases">
        <authorList>
            <person name="Gilroy R."/>
        </authorList>
    </citation>
    <scope>NUCLEOTIDE SEQUENCE</scope>
    <source>
        <strain evidence="8">ChiHjej13B12-24818</strain>
    </source>
</reference>
<dbReference type="GO" id="GO:0003677">
    <property type="term" value="F:DNA binding"/>
    <property type="evidence" value="ECO:0007669"/>
    <property type="project" value="UniProtKB-KW"/>
</dbReference>
<dbReference type="SUPFAM" id="SSF88946">
    <property type="entry name" value="Sigma2 domain of RNA polymerase sigma factors"/>
    <property type="match status" value="1"/>
</dbReference>
<evidence type="ECO:0000259" key="6">
    <source>
        <dbReference type="Pfam" id="PF04542"/>
    </source>
</evidence>
<gene>
    <name evidence="8" type="ORF">H9786_08985</name>
</gene>
<keyword evidence="3" id="KW-0731">Sigma factor</keyword>
<comment type="caution">
    <text evidence="8">The sequence shown here is derived from an EMBL/GenBank/DDBJ whole genome shotgun (WGS) entry which is preliminary data.</text>
</comment>
<organism evidence="8 9">
    <name type="scientific">Candidatus Brachybacterium merdavium</name>
    <dbReference type="NCBI Taxonomy" id="2838513"/>
    <lineage>
        <taxon>Bacteria</taxon>
        <taxon>Bacillati</taxon>
        <taxon>Actinomycetota</taxon>
        <taxon>Actinomycetes</taxon>
        <taxon>Micrococcales</taxon>
        <taxon>Dermabacteraceae</taxon>
        <taxon>Brachybacterium</taxon>
    </lineage>
</organism>
<dbReference type="InterPro" id="IPR013249">
    <property type="entry name" value="RNA_pol_sigma70_r4_t2"/>
</dbReference>
<dbReference type="InterPro" id="IPR013324">
    <property type="entry name" value="RNA_pol_sigma_r3/r4-like"/>
</dbReference>
<evidence type="ECO:0000313" key="8">
    <source>
        <dbReference type="EMBL" id="HJB10647.1"/>
    </source>
</evidence>
<dbReference type="Gene3D" id="1.10.10.10">
    <property type="entry name" value="Winged helix-like DNA-binding domain superfamily/Winged helix DNA-binding domain"/>
    <property type="match status" value="1"/>
</dbReference>
<dbReference type="PANTHER" id="PTHR43133:SF8">
    <property type="entry name" value="RNA POLYMERASE SIGMA FACTOR HI_1459-RELATED"/>
    <property type="match status" value="1"/>
</dbReference>
<name>A0A9D2LDJ7_9MICO</name>
<proteinExistence type="inferred from homology"/>
<dbReference type="EMBL" id="DWZH01000067">
    <property type="protein sequence ID" value="HJB10647.1"/>
    <property type="molecule type" value="Genomic_DNA"/>
</dbReference>
<dbReference type="Pfam" id="PF08281">
    <property type="entry name" value="Sigma70_r4_2"/>
    <property type="match status" value="1"/>
</dbReference>
<accession>A0A9D2LDJ7</accession>
<keyword evidence="2" id="KW-0805">Transcription regulation</keyword>
<evidence type="ECO:0000256" key="5">
    <source>
        <dbReference type="ARBA" id="ARBA00023163"/>
    </source>
</evidence>
<feature type="domain" description="RNA polymerase sigma factor 70 region 4 type 2" evidence="7">
    <location>
        <begin position="127"/>
        <end position="178"/>
    </location>
</feature>
<evidence type="ECO:0000256" key="3">
    <source>
        <dbReference type="ARBA" id="ARBA00023082"/>
    </source>
</evidence>
<dbReference type="CDD" id="cd06171">
    <property type="entry name" value="Sigma70_r4"/>
    <property type="match status" value="1"/>
</dbReference>
<dbReference type="Proteomes" id="UP000823823">
    <property type="component" value="Unassembled WGS sequence"/>
</dbReference>
<dbReference type="InterPro" id="IPR039425">
    <property type="entry name" value="RNA_pol_sigma-70-like"/>
</dbReference>
<dbReference type="InterPro" id="IPR014284">
    <property type="entry name" value="RNA_pol_sigma-70_dom"/>
</dbReference>
<sequence>MRGGDSEQSGARDERRLSRLAARAAKGDAAALDELIESLDRSRTVHRMVGSMLLDQDAVDDVSQEVLISIMGSIGQYRGVGKVSSWVHPIVKRRVADHLRKQRDSAALDETVLPSQRISSMVASRATIRTAVAQLPEKYQAPLILRDLEQLPVGEIATRLDLPEGTVKAQISRGRGKLEKILGELS</sequence>
<keyword evidence="5" id="KW-0804">Transcription</keyword>
<evidence type="ECO:0000259" key="7">
    <source>
        <dbReference type="Pfam" id="PF08281"/>
    </source>
</evidence>
<dbReference type="Gene3D" id="1.10.1740.10">
    <property type="match status" value="1"/>
</dbReference>
<comment type="similarity">
    <text evidence="1">Belongs to the sigma-70 factor family. ECF subfamily.</text>
</comment>
<dbReference type="NCBIfam" id="TIGR02937">
    <property type="entry name" value="sigma70-ECF"/>
    <property type="match status" value="1"/>
</dbReference>
<dbReference type="GO" id="GO:0006352">
    <property type="term" value="P:DNA-templated transcription initiation"/>
    <property type="evidence" value="ECO:0007669"/>
    <property type="project" value="InterPro"/>
</dbReference>
<dbReference type="GO" id="GO:0016987">
    <property type="term" value="F:sigma factor activity"/>
    <property type="evidence" value="ECO:0007669"/>
    <property type="project" value="UniProtKB-KW"/>
</dbReference>
<dbReference type="SUPFAM" id="SSF88659">
    <property type="entry name" value="Sigma3 and sigma4 domains of RNA polymerase sigma factors"/>
    <property type="match status" value="1"/>
</dbReference>
<dbReference type="InterPro" id="IPR036388">
    <property type="entry name" value="WH-like_DNA-bd_sf"/>
</dbReference>
<evidence type="ECO:0000256" key="4">
    <source>
        <dbReference type="ARBA" id="ARBA00023125"/>
    </source>
</evidence>
<evidence type="ECO:0000313" key="9">
    <source>
        <dbReference type="Proteomes" id="UP000823823"/>
    </source>
</evidence>
<dbReference type="Pfam" id="PF04542">
    <property type="entry name" value="Sigma70_r2"/>
    <property type="match status" value="1"/>
</dbReference>
<keyword evidence="4" id="KW-0238">DNA-binding</keyword>
<feature type="domain" description="RNA polymerase sigma-70 region 2" evidence="6">
    <location>
        <begin position="43"/>
        <end position="103"/>
    </location>
</feature>
<dbReference type="InterPro" id="IPR013325">
    <property type="entry name" value="RNA_pol_sigma_r2"/>
</dbReference>
<evidence type="ECO:0000256" key="1">
    <source>
        <dbReference type="ARBA" id="ARBA00010641"/>
    </source>
</evidence>
<dbReference type="InterPro" id="IPR007627">
    <property type="entry name" value="RNA_pol_sigma70_r2"/>
</dbReference>
<dbReference type="AlphaFoldDB" id="A0A9D2LDJ7"/>
<protein>
    <submittedName>
        <fullName evidence="8">RNA polymerase sigma factor</fullName>
    </submittedName>
</protein>
<evidence type="ECO:0000256" key="2">
    <source>
        <dbReference type="ARBA" id="ARBA00023015"/>
    </source>
</evidence>
<reference evidence="8" key="1">
    <citation type="journal article" date="2021" name="PeerJ">
        <title>Extensive microbial diversity within the chicken gut microbiome revealed by metagenomics and culture.</title>
        <authorList>
            <person name="Gilroy R."/>
            <person name="Ravi A."/>
            <person name="Getino M."/>
            <person name="Pursley I."/>
            <person name="Horton D.L."/>
            <person name="Alikhan N.F."/>
            <person name="Baker D."/>
            <person name="Gharbi K."/>
            <person name="Hall N."/>
            <person name="Watson M."/>
            <person name="Adriaenssens E.M."/>
            <person name="Foster-Nyarko E."/>
            <person name="Jarju S."/>
            <person name="Secka A."/>
            <person name="Antonio M."/>
            <person name="Oren A."/>
            <person name="Chaudhuri R.R."/>
            <person name="La Ragione R."/>
            <person name="Hildebrand F."/>
            <person name="Pallen M.J."/>
        </authorList>
    </citation>
    <scope>NUCLEOTIDE SEQUENCE</scope>
    <source>
        <strain evidence="8">ChiHjej13B12-24818</strain>
    </source>
</reference>